<dbReference type="AlphaFoldDB" id="A0A4U5LUF8"/>
<reference evidence="1 2" key="1">
    <citation type="journal article" date="2015" name="Genome Biol.">
        <title>Comparative genomics of Steinernema reveals deeply conserved gene regulatory networks.</title>
        <authorList>
            <person name="Dillman A.R."/>
            <person name="Macchietto M."/>
            <person name="Porter C.F."/>
            <person name="Rogers A."/>
            <person name="Williams B."/>
            <person name="Antoshechkin I."/>
            <person name="Lee M.M."/>
            <person name="Goodwin Z."/>
            <person name="Lu X."/>
            <person name="Lewis E.E."/>
            <person name="Goodrich-Blair H."/>
            <person name="Stock S.P."/>
            <person name="Adams B.J."/>
            <person name="Sternberg P.W."/>
            <person name="Mortazavi A."/>
        </authorList>
    </citation>
    <scope>NUCLEOTIDE SEQUENCE [LARGE SCALE GENOMIC DNA]</scope>
    <source>
        <strain evidence="1 2">ALL</strain>
    </source>
</reference>
<evidence type="ECO:0000313" key="1">
    <source>
        <dbReference type="EMBL" id="TKR59744.1"/>
    </source>
</evidence>
<dbReference type="Gene3D" id="3.90.70.10">
    <property type="entry name" value="Cysteine proteinases"/>
    <property type="match status" value="1"/>
</dbReference>
<dbReference type="InterPro" id="IPR038765">
    <property type="entry name" value="Papain-like_cys_pep_sf"/>
</dbReference>
<dbReference type="OrthoDB" id="289038at2759"/>
<accession>A0A4U5LUF8</accession>
<keyword evidence="2" id="KW-1185">Reference proteome</keyword>
<gene>
    <name evidence="1" type="ORF">L596_029373</name>
</gene>
<dbReference type="EMBL" id="AZBU02000012">
    <property type="protein sequence ID" value="TKR59744.1"/>
    <property type="molecule type" value="Genomic_DNA"/>
</dbReference>
<protein>
    <submittedName>
        <fullName evidence="1">Uncharacterized protein</fullName>
    </submittedName>
</protein>
<dbReference type="SUPFAM" id="SSF54001">
    <property type="entry name" value="Cysteine proteinases"/>
    <property type="match status" value="1"/>
</dbReference>
<sequence>MNTLPGTPPRSLAALSTLVTRVTQQFPSDVFQRSNAPPMRLRLEARHQLCEARIHSNGHLFFTLQITPYEDASAQKLVELLQLDNEQTSAIEFTMLFFDALDRNLEFHGNGASIQTVIRISYEGKTRETMSCTCGKIKSSEITILRSLSLPITGFKSLTQACEKYCRPELWVYNVLFCFLRTCFR</sequence>
<comment type="caution">
    <text evidence="1">The sequence shown here is derived from an EMBL/GenBank/DDBJ whole genome shotgun (WGS) entry which is preliminary data.</text>
</comment>
<proteinExistence type="predicted"/>
<dbReference type="STRING" id="34508.A0A4U5LUF8"/>
<reference evidence="1 2" key="2">
    <citation type="journal article" date="2019" name="G3 (Bethesda)">
        <title>Hybrid Assembly of the Genome of the Entomopathogenic Nematode Steinernema carpocapsae Identifies the X-Chromosome.</title>
        <authorList>
            <person name="Serra L."/>
            <person name="Macchietto M."/>
            <person name="Macias-Munoz A."/>
            <person name="McGill C.J."/>
            <person name="Rodriguez I.M."/>
            <person name="Rodriguez B."/>
            <person name="Murad R."/>
            <person name="Mortazavi A."/>
        </authorList>
    </citation>
    <scope>NUCLEOTIDE SEQUENCE [LARGE SCALE GENOMIC DNA]</scope>
    <source>
        <strain evidence="1 2">ALL</strain>
    </source>
</reference>
<dbReference type="Proteomes" id="UP000298663">
    <property type="component" value="Unassembled WGS sequence"/>
</dbReference>
<evidence type="ECO:0000313" key="2">
    <source>
        <dbReference type="Proteomes" id="UP000298663"/>
    </source>
</evidence>
<name>A0A4U5LUF8_STECR</name>
<organism evidence="1 2">
    <name type="scientific">Steinernema carpocapsae</name>
    <name type="common">Entomopathogenic nematode</name>
    <dbReference type="NCBI Taxonomy" id="34508"/>
    <lineage>
        <taxon>Eukaryota</taxon>
        <taxon>Metazoa</taxon>
        <taxon>Ecdysozoa</taxon>
        <taxon>Nematoda</taxon>
        <taxon>Chromadorea</taxon>
        <taxon>Rhabditida</taxon>
        <taxon>Tylenchina</taxon>
        <taxon>Panagrolaimomorpha</taxon>
        <taxon>Strongyloidoidea</taxon>
        <taxon>Steinernematidae</taxon>
        <taxon>Steinernema</taxon>
    </lineage>
</organism>